<reference evidence="10 11" key="1">
    <citation type="journal article" date="2016" name="Nat. Commun.">
        <title>Thousands of microbial genomes shed light on interconnected biogeochemical processes in an aquifer system.</title>
        <authorList>
            <person name="Anantharaman K."/>
            <person name="Brown C.T."/>
            <person name="Hug L.A."/>
            <person name="Sharon I."/>
            <person name="Castelle C.J."/>
            <person name="Probst A.J."/>
            <person name="Thomas B.C."/>
            <person name="Singh A."/>
            <person name="Wilkins M.J."/>
            <person name="Karaoz U."/>
            <person name="Brodie E.L."/>
            <person name="Williams K.H."/>
            <person name="Hubbard S.S."/>
            <person name="Banfield J.F."/>
        </authorList>
    </citation>
    <scope>NUCLEOTIDE SEQUENCE [LARGE SCALE GENOMIC DNA]</scope>
</reference>
<dbReference type="InterPro" id="IPR008925">
    <property type="entry name" value="aa_tRNA-synth_I_cd-bd_sf"/>
</dbReference>
<dbReference type="Pfam" id="PF00749">
    <property type="entry name" value="tRNA-synt_1c"/>
    <property type="match status" value="1"/>
</dbReference>
<keyword evidence="6 7" id="KW-0030">Aminoacyl-tRNA synthetase</keyword>
<protein>
    <recommendedName>
        <fullName evidence="7">Glutamate--tRNA ligase</fullName>
        <ecNumber evidence="7">6.1.1.17</ecNumber>
    </recommendedName>
    <alternativeName>
        <fullName evidence="7">Glutamyl-tRNA synthetase</fullName>
        <shortName evidence="7">GluRS</shortName>
    </alternativeName>
</protein>
<dbReference type="InterPro" id="IPR004527">
    <property type="entry name" value="Glu-tRNA-ligase_bac/mito"/>
</dbReference>
<comment type="caution">
    <text evidence="7">Lacks conserved residue(s) required for the propagation of feature annotation.</text>
</comment>
<dbReference type="EMBL" id="MHJL01000020">
    <property type="protein sequence ID" value="OGY67572.1"/>
    <property type="molecule type" value="Genomic_DNA"/>
</dbReference>
<dbReference type="InterPro" id="IPR049940">
    <property type="entry name" value="GluQ/Sye"/>
</dbReference>
<dbReference type="GO" id="GO:0004818">
    <property type="term" value="F:glutamate-tRNA ligase activity"/>
    <property type="evidence" value="ECO:0007669"/>
    <property type="project" value="UniProtKB-UniRule"/>
</dbReference>
<name>A0A1G1ZSP3_9BACT</name>
<comment type="catalytic activity">
    <reaction evidence="7">
        <text>tRNA(Glu) + L-glutamate + ATP = L-glutamyl-tRNA(Glu) + AMP + diphosphate</text>
        <dbReference type="Rhea" id="RHEA:23540"/>
        <dbReference type="Rhea" id="RHEA-COMP:9663"/>
        <dbReference type="Rhea" id="RHEA-COMP:9680"/>
        <dbReference type="ChEBI" id="CHEBI:29985"/>
        <dbReference type="ChEBI" id="CHEBI:30616"/>
        <dbReference type="ChEBI" id="CHEBI:33019"/>
        <dbReference type="ChEBI" id="CHEBI:78442"/>
        <dbReference type="ChEBI" id="CHEBI:78520"/>
        <dbReference type="ChEBI" id="CHEBI:456215"/>
        <dbReference type="EC" id="6.1.1.17"/>
    </reaction>
</comment>
<dbReference type="PANTHER" id="PTHR43311:SF2">
    <property type="entry name" value="GLUTAMATE--TRNA LIGASE, MITOCHONDRIAL-RELATED"/>
    <property type="match status" value="1"/>
</dbReference>
<evidence type="ECO:0000256" key="1">
    <source>
        <dbReference type="ARBA" id="ARBA00007894"/>
    </source>
</evidence>
<dbReference type="GO" id="GO:0005829">
    <property type="term" value="C:cytosol"/>
    <property type="evidence" value="ECO:0007669"/>
    <property type="project" value="TreeGrafter"/>
</dbReference>
<feature type="binding site" evidence="7">
    <location>
        <position position="282"/>
    </location>
    <ligand>
        <name>ATP</name>
        <dbReference type="ChEBI" id="CHEBI:30616"/>
    </ligand>
</feature>
<dbReference type="EC" id="6.1.1.17" evidence="7"/>
<dbReference type="Gene3D" id="1.10.10.350">
    <property type="match status" value="1"/>
</dbReference>
<dbReference type="GO" id="GO:0008270">
    <property type="term" value="F:zinc ion binding"/>
    <property type="evidence" value="ECO:0007669"/>
    <property type="project" value="InterPro"/>
</dbReference>
<comment type="caution">
    <text evidence="10">The sequence shown here is derived from an EMBL/GenBank/DDBJ whole genome shotgun (WGS) entry which is preliminary data.</text>
</comment>
<dbReference type="SUPFAM" id="SSF52374">
    <property type="entry name" value="Nucleotidylyl transferase"/>
    <property type="match status" value="1"/>
</dbReference>
<dbReference type="SUPFAM" id="SSF48163">
    <property type="entry name" value="An anticodon-binding domain of class I aminoacyl-tRNA synthetases"/>
    <property type="match status" value="1"/>
</dbReference>
<dbReference type="HAMAP" id="MF_00022">
    <property type="entry name" value="Glu_tRNA_synth_type1"/>
    <property type="match status" value="1"/>
</dbReference>
<dbReference type="InterPro" id="IPR014729">
    <property type="entry name" value="Rossmann-like_a/b/a_fold"/>
</dbReference>
<dbReference type="NCBIfam" id="TIGR00464">
    <property type="entry name" value="gltX_bact"/>
    <property type="match status" value="1"/>
</dbReference>
<gene>
    <name evidence="7" type="primary">gltX</name>
    <name evidence="10" type="ORF">A3I24_00465</name>
</gene>
<dbReference type="AlphaFoldDB" id="A0A1G1ZSP3"/>
<keyword evidence="2 7" id="KW-0436">Ligase</keyword>
<comment type="subcellular location">
    <subcellularLocation>
        <location evidence="7">Cytoplasm</location>
    </subcellularLocation>
</comment>
<keyword evidence="3 7" id="KW-0547">Nucleotide-binding</keyword>
<comment type="similarity">
    <text evidence="1 7">Belongs to the class-I aminoacyl-tRNA synthetase family. Glutamate--tRNA ligase type 1 subfamily.</text>
</comment>
<dbReference type="PANTHER" id="PTHR43311">
    <property type="entry name" value="GLUTAMATE--TRNA LIGASE"/>
    <property type="match status" value="1"/>
</dbReference>
<evidence type="ECO:0000313" key="11">
    <source>
        <dbReference type="Proteomes" id="UP000177690"/>
    </source>
</evidence>
<sequence length="507" mass="58119">MVSKSKKEIRVRIAPSPTGYFHIGTARTALFNYLFARQNGGVFILRIEDTDLERSDKKFEEDIFDGLKWLGLEWDEGPVIDTQSQKSRQGRGSPEAAKVKSQNYIGKYGPYRQTERLDIYEKYINQLLDKNLAYYCFCSKEDLEAERQAMMTQGLAPKYSGRCRTLKPEEIQEKLHSNTSRIIRLKMPESKITFKDLIRGSISFDTGLIGDIAIAKDTRTPLYNFAVVIDDYEMKISHVIRGEDHVANTPKQIAIQKALDLPQPHYAHLPLILDSDRHKMSKRFSAASLKEYREEGYLPQAMINFMALLGWHSSPEQMQELGFSPDREIFNLDELVRFFNLKRVQKAGAIFNIDKLNWLNAQYLKFLKDKDLAELLKVKNVKIIALVRDRMKKISDFQELAGSLLNPVDYSFELLIWKDSPKEVILDNLKESLRIFSATLAVDFNQESLNKTIGLLAEQRGKGEVFWPIRAALSGKKNSPGPLEIAEAIGKKETIKRIETAIKKLSN</sequence>
<dbReference type="InterPro" id="IPR020751">
    <property type="entry name" value="aa-tRNA-synth_I_codon-bd_sub2"/>
</dbReference>
<proteinExistence type="inferred from homology"/>
<dbReference type="CDD" id="cd00808">
    <property type="entry name" value="GluRS_core"/>
    <property type="match status" value="1"/>
</dbReference>
<dbReference type="Proteomes" id="UP000177690">
    <property type="component" value="Unassembled WGS sequence"/>
</dbReference>
<dbReference type="GO" id="GO:0006424">
    <property type="term" value="P:glutamyl-tRNA aminoacylation"/>
    <property type="evidence" value="ECO:0007669"/>
    <property type="project" value="UniProtKB-UniRule"/>
</dbReference>
<dbReference type="InterPro" id="IPR000924">
    <property type="entry name" value="Glu/Gln-tRNA-synth"/>
</dbReference>
<dbReference type="PRINTS" id="PR00987">
    <property type="entry name" value="TRNASYNTHGLU"/>
</dbReference>
<feature type="short sequence motif" description="'KMSKS' region" evidence="7">
    <location>
        <begin position="279"/>
        <end position="283"/>
    </location>
</feature>
<dbReference type="STRING" id="1798409.A3I24_00465"/>
<evidence type="ECO:0000256" key="7">
    <source>
        <dbReference type="HAMAP-Rule" id="MF_00022"/>
    </source>
</evidence>
<dbReference type="GO" id="GO:0000049">
    <property type="term" value="F:tRNA binding"/>
    <property type="evidence" value="ECO:0007669"/>
    <property type="project" value="InterPro"/>
</dbReference>
<feature type="domain" description="Aminoacyl-tRNA synthetase class I anticodon-binding" evidence="9">
    <location>
        <begin position="375"/>
        <end position="502"/>
    </location>
</feature>
<evidence type="ECO:0000256" key="6">
    <source>
        <dbReference type="ARBA" id="ARBA00023146"/>
    </source>
</evidence>
<dbReference type="InterPro" id="IPR020058">
    <property type="entry name" value="Glu/Gln-tRNA-synth_Ib_cat-dom"/>
</dbReference>
<dbReference type="PROSITE" id="PS00178">
    <property type="entry name" value="AA_TRNA_LIGASE_I"/>
    <property type="match status" value="1"/>
</dbReference>
<dbReference type="Pfam" id="PF19269">
    <property type="entry name" value="Anticodon_2"/>
    <property type="match status" value="1"/>
</dbReference>
<evidence type="ECO:0000259" key="9">
    <source>
        <dbReference type="Pfam" id="PF19269"/>
    </source>
</evidence>
<dbReference type="InterPro" id="IPR001412">
    <property type="entry name" value="aa-tRNA-synth_I_CS"/>
</dbReference>
<evidence type="ECO:0000256" key="2">
    <source>
        <dbReference type="ARBA" id="ARBA00022598"/>
    </source>
</evidence>
<dbReference type="GO" id="GO:0005524">
    <property type="term" value="F:ATP binding"/>
    <property type="evidence" value="ECO:0007669"/>
    <property type="project" value="UniProtKB-UniRule"/>
</dbReference>
<keyword evidence="7" id="KW-0963">Cytoplasm</keyword>
<evidence type="ECO:0000256" key="5">
    <source>
        <dbReference type="ARBA" id="ARBA00022917"/>
    </source>
</evidence>
<comment type="function">
    <text evidence="7">Catalyzes the attachment of glutamate to tRNA(Glu) in a two-step reaction: glutamate is first activated by ATP to form Glu-AMP and then transferred to the acceptor end of tRNA(Glu).</text>
</comment>
<dbReference type="InterPro" id="IPR045462">
    <property type="entry name" value="aa-tRNA-synth_I_cd-bd"/>
</dbReference>
<accession>A0A1G1ZSP3</accession>
<feature type="short sequence motif" description="'HIGH' region" evidence="7">
    <location>
        <begin position="15"/>
        <end position="25"/>
    </location>
</feature>
<keyword evidence="4 7" id="KW-0067">ATP-binding</keyword>
<keyword evidence="5 7" id="KW-0648">Protein biosynthesis</keyword>
<evidence type="ECO:0000313" key="10">
    <source>
        <dbReference type="EMBL" id="OGY67572.1"/>
    </source>
</evidence>
<feature type="domain" description="Glutamyl/glutaminyl-tRNA synthetase class Ib catalytic" evidence="8">
    <location>
        <begin position="8"/>
        <end position="358"/>
    </location>
</feature>
<comment type="subunit">
    <text evidence="7">Monomer.</text>
</comment>
<dbReference type="InterPro" id="IPR033910">
    <property type="entry name" value="GluRS_core"/>
</dbReference>
<evidence type="ECO:0000259" key="8">
    <source>
        <dbReference type="Pfam" id="PF00749"/>
    </source>
</evidence>
<evidence type="ECO:0000256" key="4">
    <source>
        <dbReference type="ARBA" id="ARBA00022840"/>
    </source>
</evidence>
<organism evidence="10 11">
    <name type="scientific">Candidatus Harrisonbacteria bacterium RIFCSPLOWO2_02_FULL_41_13b</name>
    <dbReference type="NCBI Taxonomy" id="1798409"/>
    <lineage>
        <taxon>Bacteria</taxon>
        <taxon>Candidatus Harrisoniibacteriota</taxon>
    </lineage>
</organism>
<dbReference type="Gene3D" id="3.40.50.620">
    <property type="entry name" value="HUPs"/>
    <property type="match status" value="1"/>
</dbReference>
<evidence type="ECO:0000256" key="3">
    <source>
        <dbReference type="ARBA" id="ARBA00022741"/>
    </source>
</evidence>